<feature type="compositionally biased region" description="Basic residues" evidence="1">
    <location>
        <begin position="24"/>
        <end position="36"/>
    </location>
</feature>
<evidence type="ECO:0000256" key="1">
    <source>
        <dbReference type="SAM" id="MobiDB-lite"/>
    </source>
</evidence>
<dbReference type="STRING" id="626937.HMPREF3293_02971"/>
<gene>
    <name evidence="2" type="ORF">HMPREF3293_02971</name>
</gene>
<proteinExistence type="predicted"/>
<dbReference type="Proteomes" id="UP000070366">
    <property type="component" value="Unassembled WGS sequence"/>
</dbReference>
<dbReference type="EMBL" id="LSZW01000065">
    <property type="protein sequence ID" value="KXK64316.1"/>
    <property type="molecule type" value="Genomic_DNA"/>
</dbReference>
<dbReference type="AlphaFoldDB" id="A0A136Q1E8"/>
<name>A0A136Q1E8_9FIRM</name>
<evidence type="ECO:0000313" key="3">
    <source>
        <dbReference type="Proteomes" id="UP000070366"/>
    </source>
</evidence>
<feature type="region of interest" description="Disordered" evidence="1">
    <location>
        <begin position="1"/>
        <end position="43"/>
    </location>
</feature>
<keyword evidence="3" id="KW-1185">Reference proteome</keyword>
<sequence length="43" mass="4806">MQRVPKPGNAAAKKAQTQPDNKKRAFPGRNKRKKTRVSIAVCE</sequence>
<comment type="caution">
    <text evidence="2">The sequence shown here is derived from an EMBL/GenBank/DDBJ whole genome shotgun (WGS) entry which is preliminary data.</text>
</comment>
<evidence type="ECO:0000313" key="2">
    <source>
        <dbReference type="EMBL" id="KXK64316.1"/>
    </source>
</evidence>
<protein>
    <submittedName>
        <fullName evidence="2">Uncharacterized protein</fullName>
    </submittedName>
</protein>
<organism evidence="2 3">
    <name type="scientific">Christensenella minuta</name>
    <dbReference type="NCBI Taxonomy" id="626937"/>
    <lineage>
        <taxon>Bacteria</taxon>
        <taxon>Bacillati</taxon>
        <taxon>Bacillota</taxon>
        <taxon>Clostridia</taxon>
        <taxon>Christensenellales</taxon>
        <taxon>Christensenellaceae</taxon>
        <taxon>Christensenella</taxon>
    </lineage>
</organism>
<accession>A0A136Q1E8</accession>
<reference evidence="2 3" key="1">
    <citation type="submission" date="2016-02" db="EMBL/GenBank/DDBJ databases">
        <authorList>
            <person name="Wen L."/>
            <person name="He K."/>
            <person name="Yang H."/>
        </authorList>
    </citation>
    <scope>NUCLEOTIDE SEQUENCE [LARGE SCALE GENOMIC DNA]</scope>
    <source>
        <strain evidence="2 3">DSM 22607</strain>
    </source>
</reference>